<dbReference type="EMBL" id="CP046294">
    <property type="protein sequence ID" value="QGR72983.1"/>
    <property type="molecule type" value="Genomic_DNA"/>
</dbReference>
<evidence type="ECO:0000313" key="2">
    <source>
        <dbReference type="EMBL" id="QGR72983.1"/>
    </source>
</evidence>
<dbReference type="EMBL" id="NHOI01000027">
    <property type="protein sequence ID" value="OVZ84384.1"/>
    <property type="molecule type" value="Genomic_DNA"/>
</dbReference>
<dbReference type="Proteomes" id="UP000424966">
    <property type="component" value="Chromosome"/>
</dbReference>
<evidence type="ECO:0000313" key="4">
    <source>
        <dbReference type="Proteomes" id="UP000424966"/>
    </source>
</evidence>
<gene>
    <name evidence="1" type="ORF">CBW57_17395</name>
    <name evidence="2" type="ORF">FOC37_06375</name>
</gene>
<reference evidence="2 4" key="2">
    <citation type="submission" date="2019-11" db="EMBL/GenBank/DDBJ databases">
        <title>FDA dAtabase for Regulatory Grade micrObial Sequences (FDA-ARGOS): Supporting development and validation of Infectious Disease Dx tests.</title>
        <authorList>
            <person name="Patel R."/>
            <person name="Rucinski S."/>
            <person name="Tallon L."/>
            <person name="Sadzewicz L."/>
            <person name="Vavikolanu K."/>
            <person name="Mehta A."/>
            <person name="Aluvathingal J."/>
            <person name="Nadendla S."/>
            <person name="Nandy P."/>
            <person name="Geyer C."/>
            <person name="Yan Y."/>
            <person name="Sichtig H."/>
        </authorList>
    </citation>
    <scope>NUCLEOTIDE SEQUENCE [LARGE SCALE GENOMIC DNA]</scope>
    <source>
        <strain evidence="2 4">FDAARGOS_729</strain>
    </source>
</reference>
<evidence type="ECO:0000313" key="3">
    <source>
        <dbReference type="Proteomes" id="UP000196440"/>
    </source>
</evidence>
<evidence type="ECO:0000313" key="1">
    <source>
        <dbReference type="EMBL" id="OVZ84384.1"/>
    </source>
</evidence>
<reference evidence="1 3" key="1">
    <citation type="submission" date="2017-05" db="EMBL/GenBank/DDBJ databases">
        <title>Whole genome sequencing of Yersinia kristensenii.</title>
        <authorList>
            <person name="Campioni F."/>
        </authorList>
    </citation>
    <scope>NUCLEOTIDE SEQUENCE [LARGE SCALE GENOMIC DNA]</scope>
    <source>
        <strain evidence="1 3">CFSAN060536</strain>
    </source>
</reference>
<dbReference type="Proteomes" id="UP000196440">
    <property type="component" value="Unassembled WGS sequence"/>
</dbReference>
<protein>
    <submittedName>
        <fullName evidence="1">Uncharacterized protein</fullName>
    </submittedName>
</protein>
<sequence length="147" mass="16049">MVGYPNEEIAHPGGLVCYGRVPEMNSKSDSIPAGDIFLRAGKHSGPNRGFGVRHIWAEHESELAKLGYGTVDDVARFVSDIIRPGVPIYCEFNHPGGKHRTTVLKSSLGVVILEPKEAPETDSGWIYVVVTAYTRRKAHGVLIGKIQ</sequence>
<name>A0A208ZV78_YERIN</name>
<keyword evidence="4" id="KW-1185">Reference proteome</keyword>
<organism evidence="1 3">
    <name type="scientific">Yersinia intermedia</name>
    <dbReference type="NCBI Taxonomy" id="631"/>
    <lineage>
        <taxon>Bacteria</taxon>
        <taxon>Pseudomonadati</taxon>
        <taxon>Pseudomonadota</taxon>
        <taxon>Gammaproteobacteria</taxon>
        <taxon>Enterobacterales</taxon>
        <taxon>Yersiniaceae</taxon>
        <taxon>Yersinia</taxon>
    </lineage>
</organism>
<dbReference type="AlphaFoldDB" id="A0A208ZV78"/>
<accession>A0A208ZV78</accession>
<proteinExistence type="predicted"/>